<protein>
    <recommendedName>
        <fullName evidence="4">40S ribosomal protein S8</fullName>
    </recommendedName>
</protein>
<dbReference type="Proteomes" id="UP000664169">
    <property type="component" value="Unassembled WGS sequence"/>
</dbReference>
<feature type="region of interest" description="Disordered" evidence="1">
    <location>
        <begin position="32"/>
        <end position="73"/>
    </location>
</feature>
<evidence type="ECO:0000313" key="3">
    <source>
        <dbReference type="Proteomes" id="UP000664169"/>
    </source>
</evidence>
<comment type="caution">
    <text evidence="2">The sequence shown here is derived from an EMBL/GenBank/DDBJ whole genome shotgun (WGS) entry which is preliminary data.</text>
</comment>
<dbReference type="AlphaFoldDB" id="A0A8H3IAI1"/>
<gene>
    <name evidence="2" type="ORF">GOMPHAMPRED_007339</name>
</gene>
<organism evidence="2 3">
    <name type="scientific">Gomphillus americanus</name>
    <dbReference type="NCBI Taxonomy" id="1940652"/>
    <lineage>
        <taxon>Eukaryota</taxon>
        <taxon>Fungi</taxon>
        <taxon>Dikarya</taxon>
        <taxon>Ascomycota</taxon>
        <taxon>Pezizomycotina</taxon>
        <taxon>Lecanoromycetes</taxon>
        <taxon>OSLEUM clade</taxon>
        <taxon>Ostropomycetidae</taxon>
        <taxon>Ostropales</taxon>
        <taxon>Graphidaceae</taxon>
        <taxon>Gomphilloideae</taxon>
        <taxon>Gomphillus</taxon>
    </lineage>
</organism>
<evidence type="ECO:0000313" key="2">
    <source>
        <dbReference type="EMBL" id="CAF9911183.1"/>
    </source>
</evidence>
<accession>A0A8H3IAI1</accession>
<keyword evidence="3" id="KW-1185">Reference proteome</keyword>
<sequence length="100" mass="11518">MFFKRRNVNQQTHVSAANAFVWCALAAEIKKEGVRSSGKNQKRNFSKLKKSTCYRKTNSSAQTPSQNQEKRKGEVHEILDAAPFRQWYEAHYGATVGRRQ</sequence>
<dbReference type="Gene3D" id="1.10.168.20">
    <property type="entry name" value="Ribosomal protein S8e, subdomain"/>
    <property type="match status" value="1"/>
</dbReference>
<feature type="compositionally biased region" description="Basic residues" evidence="1">
    <location>
        <begin position="40"/>
        <end position="53"/>
    </location>
</feature>
<dbReference type="InterPro" id="IPR042563">
    <property type="entry name" value="Ribosomal_protein_eS8_euk"/>
</dbReference>
<proteinExistence type="predicted"/>
<feature type="compositionally biased region" description="Polar residues" evidence="1">
    <location>
        <begin position="54"/>
        <end position="67"/>
    </location>
</feature>
<evidence type="ECO:0008006" key="4">
    <source>
        <dbReference type="Google" id="ProtNLM"/>
    </source>
</evidence>
<reference evidence="2" key="1">
    <citation type="submission" date="2021-03" db="EMBL/GenBank/DDBJ databases">
        <authorList>
            <person name="Tagirdzhanova G."/>
        </authorList>
    </citation>
    <scope>NUCLEOTIDE SEQUENCE</scope>
</reference>
<name>A0A8H3IAI1_9LECA</name>
<evidence type="ECO:0000256" key="1">
    <source>
        <dbReference type="SAM" id="MobiDB-lite"/>
    </source>
</evidence>
<dbReference type="EMBL" id="CAJPDQ010000006">
    <property type="protein sequence ID" value="CAF9911183.1"/>
    <property type="molecule type" value="Genomic_DNA"/>
</dbReference>